<dbReference type="GO" id="GO:0000981">
    <property type="term" value="F:DNA-binding transcription factor activity, RNA polymerase II-specific"/>
    <property type="evidence" value="ECO:0007669"/>
    <property type="project" value="TreeGrafter"/>
</dbReference>
<keyword evidence="11" id="KW-1185">Reference proteome</keyword>
<name>R0GML0_9BRAS</name>
<evidence type="ECO:0000256" key="4">
    <source>
        <dbReference type="ARBA" id="ARBA00023125"/>
    </source>
</evidence>
<feature type="compositionally biased region" description="Pro residues" evidence="7">
    <location>
        <begin position="202"/>
        <end position="211"/>
    </location>
</feature>
<evidence type="ECO:0000259" key="9">
    <source>
        <dbReference type="PROSITE" id="PS51294"/>
    </source>
</evidence>
<feature type="domain" description="Myb-like" evidence="8">
    <location>
        <begin position="62"/>
        <end position="112"/>
    </location>
</feature>
<dbReference type="SUPFAM" id="SSF46689">
    <property type="entry name" value="Homeodomain-like"/>
    <property type="match status" value="1"/>
</dbReference>
<evidence type="ECO:0000256" key="5">
    <source>
        <dbReference type="ARBA" id="ARBA00023163"/>
    </source>
</evidence>
<keyword evidence="2" id="KW-0677">Repeat</keyword>
<dbReference type="PANTHER" id="PTHR45614:SF259">
    <property type="entry name" value="MYB DOMAIN PROTEIN 89-RELATED"/>
    <property type="match status" value="1"/>
</dbReference>
<dbReference type="Gene3D" id="1.10.10.60">
    <property type="entry name" value="Homeodomain-like"/>
    <property type="match status" value="2"/>
</dbReference>
<evidence type="ECO:0008006" key="12">
    <source>
        <dbReference type="Google" id="ProtNLM"/>
    </source>
</evidence>
<dbReference type="eggNOG" id="KOG0048">
    <property type="taxonomic scope" value="Eukaryota"/>
</dbReference>
<dbReference type="InterPro" id="IPR050560">
    <property type="entry name" value="MYB_TF"/>
</dbReference>
<evidence type="ECO:0000259" key="8">
    <source>
        <dbReference type="PROSITE" id="PS50090"/>
    </source>
</evidence>
<evidence type="ECO:0000313" key="10">
    <source>
        <dbReference type="EMBL" id="EOA18134.1"/>
    </source>
</evidence>
<keyword evidence="3" id="KW-0805">Transcription regulation</keyword>
<evidence type="ECO:0000256" key="7">
    <source>
        <dbReference type="SAM" id="MobiDB-lite"/>
    </source>
</evidence>
<evidence type="ECO:0000256" key="3">
    <source>
        <dbReference type="ARBA" id="ARBA00023015"/>
    </source>
</evidence>
<evidence type="ECO:0000256" key="6">
    <source>
        <dbReference type="ARBA" id="ARBA00023242"/>
    </source>
</evidence>
<dbReference type="CDD" id="cd00167">
    <property type="entry name" value="SANT"/>
    <property type="match status" value="2"/>
</dbReference>
<feature type="region of interest" description="Disordered" evidence="7">
    <location>
        <begin position="201"/>
        <end position="220"/>
    </location>
</feature>
<proteinExistence type="predicted"/>
<dbReference type="EMBL" id="KB870811">
    <property type="protein sequence ID" value="EOA18134.1"/>
    <property type="molecule type" value="Genomic_DNA"/>
</dbReference>
<dbReference type="AlphaFoldDB" id="R0GML0"/>
<evidence type="ECO:0000256" key="2">
    <source>
        <dbReference type="ARBA" id="ARBA00022737"/>
    </source>
</evidence>
<dbReference type="InterPro" id="IPR001005">
    <property type="entry name" value="SANT/Myb"/>
</dbReference>
<sequence>MHQESTVQKKVIRRKDRWTDSEELKLKDLVGLYGLDKWKIIAEKMQTRTSNSCRMRWYNELNPKTNQADFTEDEDEVILVAQRLFGNKWSKIAKLLEGRTNNDVKNRWRVLQSRCPRETTSAQTSCWVHSEFLMFFYEAMDEFHNYRSNMLNEETTNLHAQYLQEENNSSRMPEQHSGHHHHFSTIFPADPLALFTPHVSIPQPPPPPPSAPFSLPSPGAADAMTRKTPKFFDFLGVGDS</sequence>
<dbReference type="SMART" id="SM00717">
    <property type="entry name" value="SANT"/>
    <property type="match status" value="2"/>
</dbReference>
<dbReference type="STRING" id="81985.R0GML0"/>
<dbReference type="PROSITE" id="PS51294">
    <property type="entry name" value="HTH_MYB"/>
    <property type="match status" value="2"/>
</dbReference>
<dbReference type="PROSITE" id="PS50090">
    <property type="entry name" value="MYB_LIKE"/>
    <property type="match status" value="2"/>
</dbReference>
<feature type="domain" description="Myb-like" evidence="8">
    <location>
        <begin position="10"/>
        <end position="61"/>
    </location>
</feature>
<dbReference type="GO" id="GO:0005634">
    <property type="term" value="C:nucleus"/>
    <property type="evidence" value="ECO:0007669"/>
    <property type="project" value="UniProtKB-SubCell"/>
</dbReference>
<feature type="domain" description="HTH myb-type" evidence="9">
    <location>
        <begin position="70"/>
        <end position="116"/>
    </location>
</feature>
<feature type="domain" description="HTH myb-type" evidence="9">
    <location>
        <begin position="10"/>
        <end position="65"/>
    </location>
</feature>
<gene>
    <name evidence="10" type="ORF">CARUB_v10006597mg</name>
</gene>
<dbReference type="InterPro" id="IPR009057">
    <property type="entry name" value="Homeodomain-like_sf"/>
</dbReference>
<dbReference type="Proteomes" id="UP000029121">
    <property type="component" value="Unassembled WGS sequence"/>
</dbReference>
<evidence type="ECO:0000256" key="1">
    <source>
        <dbReference type="ARBA" id="ARBA00004123"/>
    </source>
</evidence>
<keyword evidence="6" id="KW-0539">Nucleus</keyword>
<evidence type="ECO:0000313" key="11">
    <source>
        <dbReference type="Proteomes" id="UP000029121"/>
    </source>
</evidence>
<dbReference type="InterPro" id="IPR017930">
    <property type="entry name" value="Myb_dom"/>
</dbReference>
<dbReference type="Pfam" id="PF13921">
    <property type="entry name" value="Myb_DNA-bind_6"/>
    <property type="match status" value="1"/>
</dbReference>
<organism evidence="10 11">
    <name type="scientific">Capsella rubella</name>
    <dbReference type="NCBI Taxonomy" id="81985"/>
    <lineage>
        <taxon>Eukaryota</taxon>
        <taxon>Viridiplantae</taxon>
        <taxon>Streptophyta</taxon>
        <taxon>Embryophyta</taxon>
        <taxon>Tracheophyta</taxon>
        <taxon>Spermatophyta</taxon>
        <taxon>Magnoliopsida</taxon>
        <taxon>eudicotyledons</taxon>
        <taxon>Gunneridae</taxon>
        <taxon>Pentapetalae</taxon>
        <taxon>rosids</taxon>
        <taxon>malvids</taxon>
        <taxon>Brassicales</taxon>
        <taxon>Brassicaceae</taxon>
        <taxon>Camelineae</taxon>
        <taxon>Capsella</taxon>
    </lineage>
</organism>
<comment type="subcellular location">
    <subcellularLocation>
        <location evidence="1">Nucleus</location>
    </subcellularLocation>
</comment>
<protein>
    <recommendedName>
        <fullName evidence="12">MYB transcription factor</fullName>
    </recommendedName>
</protein>
<dbReference type="PANTHER" id="PTHR45614">
    <property type="entry name" value="MYB PROTEIN-RELATED"/>
    <property type="match status" value="1"/>
</dbReference>
<dbReference type="GO" id="GO:0000978">
    <property type="term" value="F:RNA polymerase II cis-regulatory region sequence-specific DNA binding"/>
    <property type="evidence" value="ECO:0007669"/>
    <property type="project" value="TreeGrafter"/>
</dbReference>
<reference evidence="11" key="1">
    <citation type="journal article" date="2013" name="Nat. Genet.">
        <title>The Capsella rubella genome and the genomic consequences of rapid mating system evolution.</title>
        <authorList>
            <person name="Slotte T."/>
            <person name="Hazzouri K.M."/>
            <person name="Agren J.A."/>
            <person name="Koenig D."/>
            <person name="Maumus F."/>
            <person name="Guo Y.L."/>
            <person name="Steige K."/>
            <person name="Platts A.E."/>
            <person name="Escobar J.S."/>
            <person name="Newman L.K."/>
            <person name="Wang W."/>
            <person name="Mandakova T."/>
            <person name="Vello E."/>
            <person name="Smith L.M."/>
            <person name="Henz S.R."/>
            <person name="Steffen J."/>
            <person name="Takuno S."/>
            <person name="Brandvain Y."/>
            <person name="Coop G."/>
            <person name="Andolfatto P."/>
            <person name="Hu T.T."/>
            <person name="Blanchette M."/>
            <person name="Clark R.M."/>
            <person name="Quesneville H."/>
            <person name="Nordborg M."/>
            <person name="Gaut B.S."/>
            <person name="Lysak M.A."/>
            <person name="Jenkins J."/>
            <person name="Grimwood J."/>
            <person name="Chapman J."/>
            <person name="Prochnik S."/>
            <person name="Shu S."/>
            <person name="Rokhsar D."/>
            <person name="Schmutz J."/>
            <person name="Weigel D."/>
            <person name="Wright S.I."/>
        </authorList>
    </citation>
    <scope>NUCLEOTIDE SEQUENCE [LARGE SCALE GENOMIC DNA]</scope>
    <source>
        <strain evidence="11">cv. Monte Gargano</strain>
    </source>
</reference>
<keyword evidence="4" id="KW-0238">DNA-binding</keyword>
<keyword evidence="5" id="KW-0804">Transcription</keyword>
<accession>R0GML0</accession>